<organism evidence="1 2">
    <name type="scientific">Kangiella sediminilitoris</name>
    <dbReference type="NCBI Taxonomy" id="1144748"/>
    <lineage>
        <taxon>Bacteria</taxon>
        <taxon>Pseudomonadati</taxon>
        <taxon>Pseudomonadota</taxon>
        <taxon>Gammaproteobacteria</taxon>
        <taxon>Kangiellales</taxon>
        <taxon>Kangiellaceae</taxon>
        <taxon>Kangiella</taxon>
    </lineage>
</organism>
<evidence type="ECO:0000313" key="1">
    <source>
        <dbReference type="EMBL" id="AOE50102.1"/>
    </source>
</evidence>
<dbReference type="AlphaFoldDB" id="A0A1B3BBD2"/>
<sequence>MSLLVTACACSSCAPAPNLHEMMPKAQADFFTLFKNLCGKTFVGSTVYPNDPNHDFANKKLIATVEECHNRVIRIPFTVGDDKSRTWVLIASYQGLLFKHDHRHEDGTPDRITNYGGYSAKYKKEPVTATKQFFHADEFTANLIPDAKTNVWMLEYKPETKELVYYLERHGKPRYKALLKQVN</sequence>
<reference evidence="2" key="1">
    <citation type="submission" date="2015-08" db="EMBL/GenBank/DDBJ databases">
        <authorList>
            <person name="Kim K.M."/>
        </authorList>
    </citation>
    <scope>NUCLEOTIDE SEQUENCE [LARGE SCALE GENOMIC DNA]</scope>
    <source>
        <strain evidence="2">KCTC 23892</strain>
    </source>
</reference>
<accession>A0A1B3BBD2</accession>
<dbReference type="Proteomes" id="UP000094147">
    <property type="component" value="Chromosome"/>
</dbReference>
<protein>
    <submittedName>
        <fullName evidence="1">Uncharacterized protein</fullName>
    </submittedName>
</protein>
<gene>
    <name evidence="1" type="ORF">KS2013_1390</name>
</gene>
<dbReference type="PATRIC" id="fig|1144748.3.peg.1399"/>
<dbReference type="EMBL" id="CP012418">
    <property type="protein sequence ID" value="AOE50102.1"/>
    <property type="molecule type" value="Genomic_DNA"/>
</dbReference>
<dbReference type="OrthoDB" id="1524207at2"/>
<dbReference type="RefSeq" id="WP_156768980.1">
    <property type="nucleotide sequence ID" value="NZ_CP012418.1"/>
</dbReference>
<evidence type="ECO:0000313" key="2">
    <source>
        <dbReference type="Proteomes" id="UP000094147"/>
    </source>
</evidence>
<name>A0A1B3BBD2_9GAMM</name>
<dbReference type="STRING" id="1144748.KS2013_1390"/>
<dbReference type="KEGG" id="ksd:KS2013_1390"/>
<proteinExistence type="predicted"/>
<keyword evidence="2" id="KW-1185">Reference proteome</keyword>